<dbReference type="GO" id="GO:0016020">
    <property type="term" value="C:membrane"/>
    <property type="evidence" value="ECO:0007669"/>
    <property type="project" value="UniProtKB-SubCell"/>
</dbReference>
<dbReference type="Pfam" id="PF01699">
    <property type="entry name" value="Na_Ca_ex"/>
    <property type="match status" value="2"/>
</dbReference>
<feature type="transmembrane region" description="Helical" evidence="12">
    <location>
        <begin position="234"/>
        <end position="253"/>
    </location>
</feature>
<dbReference type="InterPro" id="IPR044880">
    <property type="entry name" value="NCX_ion-bd_dom_sf"/>
</dbReference>
<gene>
    <name evidence="14" type="ORF">FNV43_RR15369</name>
</gene>
<protein>
    <recommendedName>
        <fullName evidence="13">Sodium/calcium exchanger membrane region domain-containing protein</fullName>
    </recommendedName>
</protein>
<feature type="transmembrane region" description="Helical" evidence="12">
    <location>
        <begin position="383"/>
        <end position="401"/>
    </location>
</feature>
<evidence type="ECO:0000256" key="9">
    <source>
        <dbReference type="ARBA" id="ARBA00023136"/>
    </source>
</evidence>
<dbReference type="PANTHER" id="PTHR12266:SF18">
    <property type="entry name" value="CATION_CALCIUM EXCHANGER 2"/>
    <property type="match status" value="1"/>
</dbReference>
<reference evidence="14" key="1">
    <citation type="submission" date="2020-03" db="EMBL/GenBank/DDBJ databases">
        <title>A high-quality chromosome-level genome assembly of a woody plant with both climbing and erect habits, Rhamnella rubrinervis.</title>
        <authorList>
            <person name="Lu Z."/>
            <person name="Yang Y."/>
            <person name="Zhu X."/>
            <person name="Sun Y."/>
        </authorList>
    </citation>
    <scope>NUCLEOTIDE SEQUENCE</scope>
    <source>
        <strain evidence="14">BYM</strain>
        <tissue evidence="14">Leaf</tissue>
    </source>
</reference>
<keyword evidence="2" id="KW-0813">Transport</keyword>
<feature type="transmembrane region" description="Helical" evidence="12">
    <location>
        <begin position="523"/>
        <end position="543"/>
    </location>
</feature>
<keyword evidence="5 12" id="KW-0812">Transmembrane</keyword>
<dbReference type="InterPro" id="IPR051359">
    <property type="entry name" value="CaCA_antiporter"/>
</dbReference>
<dbReference type="GO" id="GO:0006814">
    <property type="term" value="P:sodium ion transport"/>
    <property type="evidence" value="ECO:0007669"/>
    <property type="project" value="UniProtKB-KW"/>
</dbReference>
<feature type="domain" description="Sodium/calcium exchanger membrane region" evidence="13">
    <location>
        <begin position="108"/>
        <end position="252"/>
    </location>
</feature>
<feature type="transmembrane region" description="Helical" evidence="12">
    <location>
        <begin position="99"/>
        <end position="118"/>
    </location>
</feature>
<evidence type="ECO:0000313" key="14">
    <source>
        <dbReference type="EMBL" id="KAF3441455.1"/>
    </source>
</evidence>
<keyword evidence="8" id="KW-0915">Sodium</keyword>
<dbReference type="OrthoDB" id="407410at2759"/>
<keyword evidence="7 12" id="KW-1133">Transmembrane helix</keyword>
<comment type="subcellular location">
    <subcellularLocation>
        <location evidence="1">Membrane</location>
        <topology evidence="1">Multi-pass membrane protein</topology>
    </subcellularLocation>
</comment>
<evidence type="ECO:0000256" key="5">
    <source>
        <dbReference type="ARBA" id="ARBA00022692"/>
    </source>
</evidence>
<dbReference type="InterPro" id="IPR004837">
    <property type="entry name" value="NaCa_Exmemb"/>
</dbReference>
<dbReference type="Gene3D" id="1.20.1420.30">
    <property type="entry name" value="NCX, central ion-binding region"/>
    <property type="match status" value="2"/>
</dbReference>
<keyword evidence="6" id="KW-0630">Potassium</keyword>
<evidence type="ECO:0000256" key="1">
    <source>
        <dbReference type="ARBA" id="ARBA00004141"/>
    </source>
</evidence>
<dbReference type="EMBL" id="VOIH02000007">
    <property type="protein sequence ID" value="KAF3441455.1"/>
    <property type="molecule type" value="Genomic_DNA"/>
</dbReference>
<dbReference type="PANTHER" id="PTHR12266">
    <property type="entry name" value="NA+/CA2+ K+ INDEPENDENT EXCHANGER"/>
    <property type="match status" value="1"/>
</dbReference>
<feature type="transmembrane region" description="Helical" evidence="12">
    <location>
        <begin position="482"/>
        <end position="511"/>
    </location>
</feature>
<evidence type="ECO:0000259" key="13">
    <source>
        <dbReference type="Pfam" id="PF01699"/>
    </source>
</evidence>
<feature type="transmembrane region" description="Helical" evidence="12">
    <location>
        <begin position="550"/>
        <end position="571"/>
    </location>
</feature>
<evidence type="ECO:0000256" key="3">
    <source>
        <dbReference type="ARBA" id="ARBA00022449"/>
    </source>
</evidence>
<feature type="transmembrane region" description="Helical" evidence="12">
    <location>
        <begin position="413"/>
        <end position="432"/>
    </location>
</feature>
<evidence type="ECO:0000256" key="8">
    <source>
        <dbReference type="ARBA" id="ARBA00023053"/>
    </source>
</evidence>
<keyword evidence="15" id="KW-1185">Reference proteome</keyword>
<dbReference type="GO" id="GO:0006813">
    <property type="term" value="P:potassium ion transport"/>
    <property type="evidence" value="ECO:0007669"/>
    <property type="project" value="UniProtKB-KW"/>
</dbReference>
<dbReference type="Proteomes" id="UP000796880">
    <property type="component" value="Unassembled WGS sequence"/>
</dbReference>
<comment type="caution">
    <text evidence="14">The sequence shown here is derived from an EMBL/GenBank/DDBJ whole genome shotgun (WGS) entry which is preliminary data.</text>
</comment>
<feature type="transmembrane region" description="Helical" evidence="12">
    <location>
        <begin position="209"/>
        <end position="228"/>
    </location>
</feature>
<name>A0A8K0E1P4_9ROSA</name>
<keyword evidence="10" id="KW-0739">Sodium transport</keyword>
<accession>A0A8K0E1P4</accession>
<dbReference type="GO" id="GO:0008324">
    <property type="term" value="F:monoatomic cation transmembrane transporter activity"/>
    <property type="evidence" value="ECO:0007669"/>
    <property type="project" value="TreeGrafter"/>
</dbReference>
<feature type="transmembrane region" description="Helical" evidence="12">
    <location>
        <begin position="12"/>
        <end position="34"/>
    </location>
</feature>
<evidence type="ECO:0000256" key="2">
    <source>
        <dbReference type="ARBA" id="ARBA00022448"/>
    </source>
</evidence>
<evidence type="ECO:0000256" key="11">
    <source>
        <dbReference type="ARBA" id="ARBA00038187"/>
    </source>
</evidence>
<proteinExistence type="inferred from homology"/>
<keyword evidence="4" id="KW-0633">Potassium transport</keyword>
<dbReference type="AlphaFoldDB" id="A0A8K0E1P4"/>
<sequence>MGTLVSAPKHKNYIIFLNISSLVVSCAFLIVHFYSPDVFLFQSTSQNSIDSNSSENGCSVFHRLDDYKAKCFYLKSGNPCVPQGYINYLYLFYCNFGNFPLLGHFLLFLWLLVLFYLLGNTASEYFCPSLESLSRLLKLPPTIAGVTLLSLGNGAPDVFASLVSFMDGGTGDLGLNTVLGGASFVTCVVVGVISISMHRRCIRVNRSDFIRDVCFFLLVIVWLIVIVVRDEIDVWVAMAFLAMYIVYVILVYVSHTRRKNIGGDETERGANLSQGSDLSIPLLQSMENGKLNESEIRAVEEGSKVEVNKSCFCSGALSSSPCSVLLCILEMPLSFPRRLTIPVLCEEKWSKTYAVASVTLAPLLLSTLWSQQVEDGSFKINPVVYGVGLVLGLAFGVLAFVTTEKSSPPKKCLFPWVIAGFLMSITWSYIVAQELVGLLISLGYILGVNPSLLGLTVLAWGNSLGDLMTNSTLALKGGQEGAQVAFSGCYAGPIFNILFGLGLSLIVYAWSTYPSPIVIPRDPYLMQTLAFLGGGLLWALLVLPKRDMKLDGILGGGLIVIYIISLCLRLIQALGSEQFPM</sequence>
<comment type="similarity">
    <text evidence="11">Belongs to the Ca(2+):cation antiporter (CaCA) (TC 2.A.19) family. Cation/calcium exchanger (CCX) subfamily.</text>
</comment>
<feature type="transmembrane region" description="Helical" evidence="12">
    <location>
        <begin position="438"/>
        <end position="461"/>
    </location>
</feature>
<keyword evidence="9 12" id="KW-0472">Membrane</keyword>
<feature type="transmembrane region" description="Helical" evidence="12">
    <location>
        <begin position="178"/>
        <end position="197"/>
    </location>
</feature>
<dbReference type="GO" id="GO:0015297">
    <property type="term" value="F:antiporter activity"/>
    <property type="evidence" value="ECO:0007669"/>
    <property type="project" value="UniProtKB-KW"/>
</dbReference>
<keyword evidence="10" id="KW-0406">Ion transport</keyword>
<keyword evidence="3" id="KW-0050">Antiport</keyword>
<feature type="transmembrane region" description="Helical" evidence="12">
    <location>
        <begin position="139"/>
        <end position="166"/>
    </location>
</feature>
<evidence type="ECO:0000313" key="15">
    <source>
        <dbReference type="Proteomes" id="UP000796880"/>
    </source>
</evidence>
<evidence type="ECO:0000256" key="12">
    <source>
        <dbReference type="SAM" id="Phobius"/>
    </source>
</evidence>
<evidence type="ECO:0000256" key="6">
    <source>
        <dbReference type="ARBA" id="ARBA00022958"/>
    </source>
</evidence>
<evidence type="ECO:0000256" key="7">
    <source>
        <dbReference type="ARBA" id="ARBA00022989"/>
    </source>
</evidence>
<feature type="domain" description="Sodium/calcium exchanger membrane region" evidence="13">
    <location>
        <begin position="417"/>
        <end position="569"/>
    </location>
</feature>
<organism evidence="14 15">
    <name type="scientific">Rhamnella rubrinervis</name>
    <dbReference type="NCBI Taxonomy" id="2594499"/>
    <lineage>
        <taxon>Eukaryota</taxon>
        <taxon>Viridiplantae</taxon>
        <taxon>Streptophyta</taxon>
        <taxon>Embryophyta</taxon>
        <taxon>Tracheophyta</taxon>
        <taxon>Spermatophyta</taxon>
        <taxon>Magnoliopsida</taxon>
        <taxon>eudicotyledons</taxon>
        <taxon>Gunneridae</taxon>
        <taxon>Pentapetalae</taxon>
        <taxon>rosids</taxon>
        <taxon>fabids</taxon>
        <taxon>Rosales</taxon>
        <taxon>Rhamnaceae</taxon>
        <taxon>rhamnoid group</taxon>
        <taxon>Rhamneae</taxon>
        <taxon>Rhamnella</taxon>
    </lineage>
</organism>
<evidence type="ECO:0000256" key="4">
    <source>
        <dbReference type="ARBA" id="ARBA00022538"/>
    </source>
</evidence>
<evidence type="ECO:0000256" key="10">
    <source>
        <dbReference type="ARBA" id="ARBA00023201"/>
    </source>
</evidence>